<dbReference type="InterPro" id="IPR020845">
    <property type="entry name" value="AMP-binding_CS"/>
</dbReference>
<feature type="compositionally biased region" description="Low complexity" evidence="3">
    <location>
        <begin position="558"/>
        <end position="571"/>
    </location>
</feature>
<dbReference type="GO" id="GO:0016020">
    <property type="term" value="C:membrane"/>
    <property type="evidence" value="ECO:0007669"/>
    <property type="project" value="TreeGrafter"/>
</dbReference>
<feature type="region of interest" description="Disordered" evidence="3">
    <location>
        <begin position="533"/>
        <end position="573"/>
    </location>
</feature>
<gene>
    <name evidence="5" type="ORF">IPN75_18430</name>
</gene>
<dbReference type="PANTHER" id="PTHR43272">
    <property type="entry name" value="LONG-CHAIN-FATTY-ACID--COA LIGASE"/>
    <property type="match status" value="1"/>
</dbReference>
<keyword evidence="2" id="KW-0067">ATP-binding</keyword>
<feature type="domain" description="AMP-dependent synthetase/ligase" evidence="4">
    <location>
        <begin position="20"/>
        <end position="389"/>
    </location>
</feature>
<dbReference type="AlphaFoldDB" id="A0A9D7LS89"/>
<dbReference type="Pfam" id="PF23562">
    <property type="entry name" value="AMP-binding_C_3"/>
    <property type="match status" value="1"/>
</dbReference>
<reference evidence="5" key="1">
    <citation type="submission" date="2020-10" db="EMBL/GenBank/DDBJ databases">
        <title>Connecting structure to function with the recovery of over 1000 high-quality activated sludge metagenome-assembled genomes encoding full-length rRNA genes using long-read sequencing.</title>
        <authorList>
            <person name="Singleton C.M."/>
            <person name="Petriglieri F."/>
            <person name="Kristensen J.M."/>
            <person name="Kirkegaard R.H."/>
            <person name="Michaelsen T.Y."/>
            <person name="Andersen M.H."/>
            <person name="Karst S.M."/>
            <person name="Dueholm M.S."/>
            <person name="Nielsen P.H."/>
            <person name="Albertsen M."/>
        </authorList>
    </citation>
    <scope>NUCLEOTIDE SEQUENCE</scope>
    <source>
        <strain evidence="5">OdNE_18-Q3-R46-58_BAT3C.305</strain>
    </source>
</reference>
<evidence type="ECO:0000256" key="1">
    <source>
        <dbReference type="ARBA" id="ARBA00022741"/>
    </source>
</evidence>
<evidence type="ECO:0000259" key="4">
    <source>
        <dbReference type="Pfam" id="PF00501"/>
    </source>
</evidence>
<dbReference type="SUPFAM" id="SSF56801">
    <property type="entry name" value="Acetyl-CoA synthetase-like"/>
    <property type="match status" value="1"/>
</dbReference>
<dbReference type="Pfam" id="PF00501">
    <property type="entry name" value="AMP-binding"/>
    <property type="match status" value="1"/>
</dbReference>
<sequence>MVDPARLPLQRLYRREREAADHVYMTQPFAGGQMRDYTWRQTADEARRMAAHLEAQGWPPGSRIGILGKNSAGWIMADLAIWMAGHVSVPLYPMQIADNIRQIAGHSGMVACFIGKLDAVDLIDGLTAAIVRLALPLAPAPVEAVAPRWEAIVATTPPVAGSPLRAGTDLCSIIYTSGTTGQAKGVIHSFDSLTAGWLAASRSMGATPADRLLSYLPLGHIIERSFLELASLDAGFHVYFAESLDSFARDLQRARPTLFVSVPRLWLKFQQAVLARMPAERLDRLLAIPVLGCLVARKVRKGLGLDAARISGSGSAPLSVDLLRWYDKIGIPLIEGYGMTELGCLSHTSQIGGPCWGTVGKTADGVDHRVDLQTGEIQVLSPGVTLGYYLAPELTAELFTEDGWLRTGDKGEIDADGRLRLIGRIKDNFKSSKGKYVAPAPIEHKLIQNPSLDACLVIGAGLSQPIGIVVLNEPAIARLPAARAAIEADMASHLQAVNATLDPHEKLEYLVISTKAWTPENGMLTPTLKAKRASIEKHSRRASRPGATGMRLSSGRNRPGTPAAPMATPGRRSGRAIFAGCA</sequence>
<dbReference type="PANTHER" id="PTHR43272:SF33">
    <property type="entry name" value="AMP-BINDING DOMAIN-CONTAINING PROTEIN-RELATED"/>
    <property type="match status" value="1"/>
</dbReference>
<dbReference type="InterPro" id="IPR042099">
    <property type="entry name" value="ANL_N_sf"/>
</dbReference>
<comment type="caution">
    <text evidence="5">The sequence shown here is derived from an EMBL/GenBank/DDBJ whole genome shotgun (WGS) entry which is preliminary data.</text>
</comment>
<dbReference type="InterPro" id="IPR000873">
    <property type="entry name" value="AMP-dep_synth/lig_dom"/>
</dbReference>
<evidence type="ECO:0000313" key="6">
    <source>
        <dbReference type="Proteomes" id="UP000808146"/>
    </source>
</evidence>
<keyword evidence="1" id="KW-0547">Nucleotide-binding</keyword>
<proteinExistence type="predicted"/>
<name>A0A9D7LS89_9RHOO</name>
<evidence type="ECO:0000256" key="3">
    <source>
        <dbReference type="SAM" id="MobiDB-lite"/>
    </source>
</evidence>
<dbReference type="Gene3D" id="3.40.50.12780">
    <property type="entry name" value="N-terminal domain of ligase-like"/>
    <property type="match status" value="1"/>
</dbReference>
<dbReference type="EMBL" id="JADKBR010000025">
    <property type="protein sequence ID" value="MBK8892194.1"/>
    <property type="molecule type" value="Genomic_DNA"/>
</dbReference>
<dbReference type="PROSITE" id="PS00455">
    <property type="entry name" value="AMP_BINDING"/>
    <property type="match status" value="1"/>
</dbReference>
<dbReference type="GO" id="GO:0005524">
    <property type="term" value="F:ATP binding"/>
    <property type="evidence" value="ECO:0007669"/>
    <property type="project" value="UniProtKB-KW"/>
</dbReference>
<organism evidence="5 6">
    <name type="scientific">Candidatus Dechloromonas phosphorivorans</name>
    <dbReference type="NCBI Taxonomy" id="2899244"/>
    <lineage>
        <taxon>Bacteria</taxon>
        <taxon>Pseudomonadati</taxon>
        <taxon>Pseudomonadota</taxon>
        <taxon>Betaproteobacteria</taxon>
        <taxon>Rhodocyclales</taxon>
        <taxon>Azonexaceae</taxon>
        <taxon>Dechloromonas</taxon>
    </lineage>
</organism>
<evidence type="ECO:0000313" key="5">
    <source>
        <dbReference type="EMBL" id="MBK8892194.1"/>
    </source>
</evidence>
<dbReference type="Proteomes" id="UP000808146">
    <property type="component" value="Unassembled WGS sequence"/>
</dbReference>
<dbReference type="GO" id="GO:0004467">
    <property type="term" value="F:long-chain fatty acid-CoA ligase activity"/>
    <property type="evidence" value="ECO:0007669"/>
    <property type="project" value="TreeGrafter"/>
</dbReference>
<evidence type="ECO:0000256" key="2">
    <source>
        <dbReference type="ARBA" id="ARBA00022840"/>
    </source>
</evidence>
<protein>
    <submittedName>
        <fullName evidence="5">AMP-binding protein</fullName>
    </submittedName>
</protein>
<accession>A0A9D7LS89</accession>